<dbReference type="Proteomes" id="UP000253857">
    <property type="component" value="Unassembled WGS sequence"/>
</dbReference>
<feature type="region of interest" description="Disordered" evidence="1">
    <location>
        <begin position="102"/>
        <end position="128"/>
    </location>
</feature>
<sequence>MYERLESIAEDSFDRDALYDLRSKIFTDLAMKMYFQKETKPRLILSTFGDPLFDALLLWIAAHCVLWALGDYTFLGSMVILIALMVIASIVKIALRNKAREDTLREREHNPPEERIGHQGEREVNAGE</sequence>
<accession>A0A369NCK3</accession>
<gene>
    <name evidence="3" type="ORF">C1871_01000</name>
</gene>
<organism evidence="3 4">
    <name type="scientific">Eggerthella lenta</name>
    <name type="common">Eubacterium lentum</name>
    <dbReference type="NCBI Taxonomy" id="84112"/>
    <lineage>
        <taxon>Bacteria</taxon>
        <taxon>Bacillati</taxon>
        <taxon>Actinomycetota</taxon>
        <taxon>Coriobacteriia</taxon>
        <taxon>Eggerthellales</taxon>
        <taxon>Eggerthellaceae</taxon>
        <taxon>Eggerthella</taxon>
    </lineage>
</organism>
<evidence type="ECO:0000313" key="3">
    <source>
        <dbReference type="EMBL" id="RDB89077.1"/>
    </source>
</evidence>
<dbReference type="RefSeq" id="WP_035585274.1">
    <property type="nucleotide sequence ID" value="NZ_PPTY01000001.1"/>
</dbReference>
<protein>
    <submittedName>
        <fullName evidence="3">Uncharacterized protein</fullName>
    </submittedName>
</protein>
<name>A0A369NCK3_EGGLN</name>
<evidence type="ECO:0000313" key="4">
    <source>
        <dbReference type="Proteomes" id="UP000253857"/>
    </source>
</evidence>
<keyword evidence="2" id="KW-1133">Transmembrane helix</keyword>
<evidence type="ECO:0000256" key="2">
    <source>
        <dbReference type="SAM" id="Phobius"/>
    </source>
</evidence>
<proteinExistence type="predicted"/>
<feature type="transmembrane region" description="Helical" evidence="2">
    <location>
        <begin position="43"/>
        <end position="68"/>
    </location>
</feature>
<feature type="transmembrane region" description="Helical" evidence="2">
    <location>
        <begin position="74"/>
        <end position="95"/>
    </location>
</feature>
<reference evidence="3 4" key="1">
    <citation type="journal article" date="2018" name="Elife">
        <title>Discovery and characterization of a prevalent human gut bacterial enzyme sufficient for the inactivation of a family of plant toxins.</title>
        <authorList>
            <person name="Koppel N."/>
            <person name="Bisanz J.E."/>
            <person name="Pandelia M.E."/>
            <person name="Turnbaugh P.J."/>
            <person name="Balskus E.P."/>
        </authorList>
    </citation>
    <scope>NUCLEOTIDE SEQUENCE [LARGE SCALE GENOMIC DNA]</scope>
    <source>
        <strain evidence="3 4">FAA1-1-60AUCSF</strain>
    </source>
</reference>
<evidence type="ECO:0000256" key="1">
    <source>
        <dbReference type="SAM" id="MobiDB-lite"/>
    </source>
</evidence>
<keyword evidence="2" id="KW-0812">Transmembrane</keyword>
<keyword evidence="2" id="KW-0472">Membrane</keyword>
<dbReference type="EMBL" id="PPTY01000001">
    <property type="protein sequence ID" value="RDB89077.1"/>
    <property type="molecule type" value="Genomic_DNA"/>
</dbReference>
<dbReference type="AlphaFoldDB" id="A0A369NCK3"/>
<comment type="caution">
    <text evidence="3">The sequence shown here is derived from an EMBL/GenBank/DDBJ whole genome shotgun (WGS) entry which is preliminary data.</text>
</comment>